<proteinExistence type="predicted"/>
<dbReference type="OrthoDB" id="5751511at2"/>
<sequence length="238" mass="26863">MILSVFEYEDTPYQWLSVSHACGLAANILKVMDRQNHKNRKYGLPMLELGLGIAFSDEEPAFLYDEDREIMISSAINRADQLSYCSAALRNSEYGKGLGRGVEVLSPANPDELDKQSSDRLVRYNVNGIELDVSAFYKLKSELVLKQVQFKKGGRKSRYLAARYPDLEGNMNWLVIREAEIRTWDGSRVGAPEASGRSYYQVVTDQDTIRAVVDVMKERRSGVVPSSPGDVKEGRYLH</sequence>
<protein>
    <submittedName>
        <fullName evidence="1">Uncharacterized protein</fullName>
    </submittedName>
</protein>
<accession>A0A1T2KWG5</accession>
<gene>
    <name evidence="1" type="ORF">BOW51_03520</name>
</gene>
<organism evidence="1 2">
    <name type="scientific">Solemya velesiana gill symbiont</name>
    <dbReference type="NCBI Taxonomy" id="1918948"/>
    <lineage>
        <taxon>Bacteria</taxon>
        <taxon>Pseudomonadati</taxon>
        <taxon>Pseudomonadota</taxon>
        <taxon>Gammaproteobacteria</taxon>
        <taxon>sulfur-oxidizing symbionts</taxon>
    </lineage>
</organism>
<evidence type="ECO:0000313" key="1">
    <source>
        <dbReference type="EMBL" id="OOZ37197.1"/>
    </source>
</evidence>
<dbReference type="Proteomes" id="UP000190896">
    <property type="component" value="Unassembled WGS sequence"/>
</dbReference>
<dbReference type="EMBL" id="MPRJ01000015">
    <property type="protein sequence ID" value="OOZ37197.1"/>
    <property type="molecule type" value="Genomic_DNA"/>
</dbReference>
<dbReference type="AlphaFoldDB" id="A0A1T2KWG5"/>
<keyword evidence="2" id="KW-1185">Reference proteome</keyword>
<reference evidence="1 2" key="1">
    <citation type="submission" date="2016-11" db="EMBL/GenBank/DDBJ databases">
        <title>Mixed transmission modes and dynamic genome evolution in an obligate animal-bacterial symbiosis.</title>
        <authorList>
            <person name="Russell S.L."/>
            <person name="Corbett-Detig R.B."/>
            <person name="Cavanaugh C.M."/>
        </authorList>
    </citation>
    <scope>NUCLEOTIDE SEQUENCE [LARGE SCALE GENOMIC DNA]</scope>
    <source>
        <strain evidence="1">Se-Cadez</strain>
    </source>
</reference>
<name>A0A1T2KWG5_9GAMM</name>
<evidence type="ECO:0000313" key="2">
    <source>
        <dbReference type="Proteomes" id="UP000190896"/>
    </source>
</evidence>
<comment type="caution">
    <text evidence="1">The sequence shown here is derived from an EMBL/GenBank/DDBJ whole genome shotgun (WGS) entry which is preliminary data.</text>
</comment>
<dbReference type="RefSeq" id="WP_078486139.1">
    <property type="nucleotide sequence ID" value="NZ_MPRJ01000015.1"/>
</dbReference>